<reference evidence="1" key="2">
    <citation type="submission" date="2023-05" db="EMBL/GenBank/DDBJ databases">
        <authorList>
            <consortium name="Lawrence Berkeley National Laboratory"/>
            <person name="Steindorff A."/>
            <person name="Hensen N."/>
            <person name="Bonometti L."/>
            <person name="Westerberg I."/>
            <person name="Brannstrom I.O."/>
            <person name="Guillou S."/>
            <person name="Cros-Aarteil S."/>
            <person name="Calhoun S."/>
            <person name="Haridas S."/>
            <person name="Kuo A."/>
            <person name="Mondo S."/>
            <person name="Pangilinan J."/>
            <person name="Riley R."/>
            <person name="Labutti K."/>
            <person name="Andreopoulos B."/>
            <person name="Lipzen A."/>
            <person name="Chen C."/>
            <person name="Yanf M."/>
            <person name="Daum C."/>
            <person name="Ng V."/>
            <person name="Clum A."/>
            <person name="Ohm R."/>
            <person name="Martin F."/>
            <person name="Silar P."/>
            <person name="Natvig D."/>
            <person name="Lalanne C."/>
            <person name="Gautier V."/>
            <person name="Ament-Velasquez S.L."/>
            <person name="Kruys A."/>
            <person name="Hutchinson M.I."/>
            <person name="Powell A.J."/>
            <person name="Barry K."/>
            <person name="Miller A.N."/>
            <person name="Grigoriev I.V."/>
            <person name="Debuchy R."/>
            <person name="Gladieux P."/>
            <person name="Thoren M.H."/>
            <person name="Johannesson H."/>
        </authorList>
    </citation>
    <scope>NUCLEOTIDE SEQUENCE</scope>
    <source>
        <strain evidence="1">CBS 731.68</strain>
    </source>
</reference>
<protein>
    <submittedName>
        <fullName evidence="1">Uncharacterized protein</fullName>
    </submittedName>
</protein>
<name>A0AAN6U5J5_9PEZI</name>
<dbReference type="AlphaFoldDB" id="A0AAN6U5J5"/>
<organism evidence="1 2">
    <name type="scientific">Parathielavia appendiculata</name>
    <dbReference type="NCBI Taxonomy" id="2587402"/>
    <lineage>
        <taxon>Eukaryota</taxon>
        <taxon>Fungi</taxon>
        <taxon>Dikarya</taxon>
        <taxon>Ascomycota</taxon>
        <taxon>Pezizomycotina</taxon>
        <taxon>Sordariomycetes</taxon>
        <taxon>Sordariomycetidae</taxon>
        <taxon>Sordariales</taxon>
        <taxon>Chaetomiaceae</taxon>
        <taxon>Parathielavia</taxon>
    </lineage>
</organism>
<evidence type="ECO:0000313" key="1">
    <source>
        <dbReference type="EMBL" id="KAK4126539.1"/>
    </source>
</evidence>
<sequence length="158" mass="17931">MLRCRLLYLFRHRTRAPCRCQMRVDTVRRYVLRLCDYRSISGWNRCDIAVKETWRQVGTWILRCFGGACGTVGRLATRYDTACSASYATTRRIIQTHKPWHPVATTSQLGHFDNGAGVAFLRHTLGVASSNVTALASSFSLGTGRALSRFHTECLSRW</sequence>
<dbReference type="GeneID" id="87823507"/>
<dbReference type="RefSeq" id="XP_062650310.1">
    <property type="nucleotide sequence ID" value="XM_062786739.1"/>
</dbReference>
<keyword evidence="2" id="KW-1185">Reference proteome</keyword>
<dbReference type="EMBL" id="MU853225">
    <property type="protein sequence ID" value="KAK4126539.1"/>
    <property type="molecule type" value="Genomic_DNA"/>
</dbReference>
<gene>
    <name evidence="1" type="ORF">N657DRAFT_311367</name>
</gene>
<dbReference type="Proteomes" id="UP001302602">
    <property type="component" value="Unassembled WGS sequence"/>
</dbReference>
<reference evidence="1" key="1">
    <citation type="journal article" date="2023" name="Mol. Phylogenet. Evol.">
        <title>Genome-scale phylogeny and comparative genomics of the fungal order Sordariales.</title>
        <authorList>
            <person name="Hensen N."/>
            <person name="Bonometti L."/>
            <person name="Westerberg I."/>
            <person name="Brannstrom I.O."/>
            <person name="Guillou S."/>
            <person name="Cros-Aarteil S."/>
            <person name="Calhoun S."/>
            <person name="Haridas S."/>
            <person name="Kuo A."/>
            <person name="Mondo S."/>
            <person name="Pangilinan J."/>
            <person name="Riley R."/>
            <person name="LaButti K."/>
            <person name="Andreopoulos B."/>
            <person name="Lipzen A."/>
            <person name="Chen C."/>
            <person name="Yan M."/>
            <person name="Daum C."/>
            <person name="Ng V."/>
            <person name="Clum A."/>
            <person name="Steindorff A."/>
            <person name="Ohm R.A."/>
            <person name="Martin F."/>
            <person name="Silar P."/>
            <person name="Natvig D.O."/>
            <person name="Lalanne C."/>
            <person name="Gautier V."/>
            <person name="Ament-Velasquez S.L."/>
            <person name="Kruys A."/>
            <person name="Hutchinson M.I."/>
            <person name="Powell A.J."/>
            <person name="Barry K."/>
            <person name="Miller A.N."/>
            <person name="Grigoriev I.V."/>
            <person name="Debuchy R."/>
            <person name="Gladieux P."/>
            <person name="Hiltunen Thoren M."/>
            <person name="Johannesson H."/>
        </authorList>
    </citation>
    <scope>NUCLEOTIDE SEQUENCE</scope>
    <source>
        <strain evidence="1">CBS 731.68</strain>
    </source>
</reference>
<evidence type="ECO:0000313" key="2">
    <source>
        <dbReference type="Proteomes" id="UP001302602"/>
    </source>
</evidence>
<comment type="caution">
    <text evidence="1">The sequence shown here is derived from an EMBL/GenBank/DDBJ whole genome shotgun (WGS) entry which is preliminary data.</text>
</comment>
<accession>A0AAN6U5J5</accession>
<proteinExistence type="predicted"/>